<sequence length="91" mass="10910">MEEILYLSYEDMEKLSFNELVGKIEEIKNYFHQNDVDIELALKLYGKAVDLLAIARAKLINFKKEKEEIDEKYKEFLEKLEKTENETENLF</sequence>
<accession>A0A1M5SI00</accession>
<dbReference type="AlphaFoldDB" id="A0A1M5SI00"/>
<dbReference type="SUPFAM" id="SSF116842">
    <property type="entry name" value="XseB-like"/>
    <property type="match status" value="1"/>
</dbReference>
<keyword evidence="2" id="KW-0269">Exonuclease</keyword>
<gene>
    <name evidence="2" type="ORF">SAMN02745199_0875</name>
</gene>
<protein>
    <submittedName>
        <fullName evidence="2">Exonuclease VII small subunit</fullName>
    </submittedName>
</protein>
<dbReference type="GO" id="GO:0008855">
    <property type="term" value="F:exodeoxyribonuclease VII activity"/>
    <property type="evidence" value="ECO:0007669"/>
    <property type="project" value="InterPro"/>
</dbReference>
<keyword evidence="1" id="KW-0175">Coiled coil</keyword>
<dbReference type="GO" id="GO:0009318">
    <property type="term" value="C:exodeoxyribonuclease VII complex"/>
    <property type="evidence" value="ECO:0007669"/>
    <property type="project" value="InterPro"/>
</dbReference>
<evidence type="ECO:0000313" key="2">
    <source>
        <dbReference type="EMBL" id="SHH37898.1"/>
    </source>
</evidence>
<organism evidence="2 3">
    <name type="scientific">Thermosipho atlanticus DSM 15807</name>
    <dbReference type="NCBI Taxonomy" id="1123380"/>
    <lineage>
        <taxon>Bacteria</taxon>
        <taxon>Thermotogati</taxon>
        <taxon>Thermotogota</taxon>
        <taxon>Thermotogae</taxon>
        <taxon>Thermotogales</taxon>
        <taxon>Fervidobacteriaceae</taxon>
        <taxon>Thermosipho</taxon>
    </lineage>
</organism>
<dbReference type="Proteomes" id="UP000242592">
    <property type="component" value="Unassembled WGS sequence"/>
</dbReference>
<feature type="coiled-coil region" evidence="1">
    <location>
        <begin position="52"/>
        <end position="86"/>
    </location>
</feature>
<dbReference type="RefSeq" id="WP_073072643.1">
    <property type="nucleotide sequence ID" value="NZ_FQXN01000003.1"/>
</dbReference>
<dbReference type="Gene3D" id="1.10.287.1040">
    <property type="entry name" value="Exonuclease VII, small subunit"/>
    <property type="match status" value="1"/>
</dbReference>
<keyword evidence="2" id="KW-0540">Nuclease</keyword>
<keyword evidence="3" id="KW-1185">Reference proteome</keyword>
<name>A0A1M5SI00_9BACT</name>
<reference evidence="3" key="1">
    <citation type="submission" date="2016-11" db="EMBL/GenBank/DDBJ databases">
        <authorList>
            <person name="Varghese N."/>
            <person name="Submissions S."/>
        </authorList>
    </citation>
    <scope>NUCLEOTIDE SEQUENCE [LARGE SCALE GENOMIC DNA]</scope>
    <source>
        <strain evidence="3">DSM 15807</strain>
    </source>
</reference>
<keyword evidence="2" id="KW-0378">Hydrolase</keyword>
<evidence type="ECO:0000256" key="1">
    <source>
        <dbReference type="SAM" id="Coils"/>
    </source>
</evidence>
<dbReference type="InterPro" id="IPR037004">
    <property type="entry name" value="Exonuc_VII_ssu_sf"/>
</dbReference>
<dbReference type="EMBL" id="FQXN01000003">
    <property type="protein sequence ID" value="SHH37898.1"/>
    <property type="molecule type" value="Genomic_DNA"/>
</dbReference>
<dbReference type="STRING" id="1123380.SAMN02745199_0875"/>
<dbReference type="OrthoDB" id="48938at2"/>
<proteinExistence type="predicted"/>
<evidence type="ECO:0000313" key="3">
    <source>
        <dbReference type="Proteomes" id="UP000242592"/>
    </source>
</evidence>
<dbReference type="GO" id="GO:0006308">
    <property type="term" value="P:DNA catabolic process"/>
    <property type="evidence" value="ECO:0007669"/>
    <property type="project" value="InterPro"/>
</dbReference>